<dbReference type="FunFam" id="3.90.580.10:FF:000001">
    <property type="entry name" value="DNA primase"/>
    <property type="match status" value="1"/>
</dbReference>
<comment type="similarity">
    <text evidence="12">Belongs to the DnaG primase family.</text>
</comment>
<keyword evidence="8 12" id="KW-0862">Zinc</keyword>
<protein>
    <recommendedName>
        <fullName evidence="12">DNA primase</fullName>
        <ecNumber evidence="12">2.7.7.101</ecNumber>
    </recommendedName>
</protein>
<dbReference type="InterPro" id="IPR030846">
    <property type="entry name" value="DnaG_bac"/>
</dbReference>
<sequence length="649" mass="72847">MISQTFIRELLERADIYEVVNRRVPLQSKGANGWACCPFHNEKSPSFSVSRDKQIFHCFGCGEHGNAIGFIMKYENLPFPDAVEKLAQECGVKVVYDGKSTFNRNPEKPRLTDIMERAQKYYRNRFLDNSAAQKYIKDRGLTDETLEKFGIGFAPDGWHNLDSVFSPDDRKLLIDAGLQREGNGGSFYDFFRNRLMFPIRNIRGQIIAFSARTMIGEEPKYINTGDTPIFTKGKEVFGLYEARRSIQEKKRVIVVEGQMDAIQLSQAGFGESCAPLGTAIRSEHVERLLKMTDHIIFSFDGDTAGRKAALRAMDICLPLLEDAQKAVFVFLPEGEDPDSLVKNQGPEAFEKLISQGLPLSSYLIESTSRGLDLSILEDKGAFLDAAAPYIRKTKSVLLRDGLIERIATAAGYKDTDQLARYFGFEKVAPIAPRPSGFRNGASVRFGKGGFGAQRFNTPSSGKTLPPKPETPILVLLRNFLRYPQLALEFEGAATEHLSSGELGPSDKIFKVLQKICQEDDNGDSLLSSLGGLPSPSEEEVFESEMEKIRNILQTLLLADGEDKDIKSASERGRTLRTPLSLARLETKRIFLQIEFEKVEQQRKALCSGNSLTQEQRQLFQSLLGVNKQLSQEIRDTDRKINEELTFRTR</sequence>
<dbReference type="GO" id="GO:0003899">
    <property type="term" value="F:DNA-directed RNA polymerase activity"/>
    <property type="evidence" value="ECO:0007669"/>
    <property type="project" value="UniProtKB-UniRule"/>
</dbReference>
<keyword evidence="3 12" id="KW-0808">Transferase</keyword>
<dbReference type="InterPro" id="IPR037068">
    <property type="entry name" value="DNA_primase_core_N_sf"/>
</dbReference>
<keyword evidence="2 12" id="KW-0639">Primosome</keyword>
<evidence type="ECO:0000256" key="6">
    <source>
        <dbReference type="ARBA" id="ARBA00022723"/>
    </source>
</evidence>
<reference evidence="14 15" key="1">
    <citation type="submission" date="2019-12" db="EMBL/GenBank/DDBJ databases">
        <title>Microbes associate with the intestines of laboratory mice.</title>
        <authorList>
            <person name="Navarre W."/>
            <person name="Wong E."/>
        </authorList>
    </citation>
    <scope>NUCLEOTIDE SEQUENCE [LARGE SCALE GENOMIC DNA]</scope>
    <source>
        <strain evidence="14 15">NM82_D38</strain>
    </source>
</reference>
<dbReference type="GO" id="GO:0000428">
    <property type="term" value="C:DNA-directed RNA polymerase complex"/>
    <property type="evidence" value="ECO:0007669"/>
    <property type="project" value="UniProtKB-KW"/>
</dbReference>
<dbReference type="PANTHER" id="PTHR30313">
    <property type="entry name" value="DNA PRIMASE"/>
    <property type="match status" value="1"/>
</dbReference>
<proteinExistence type="inferred from homology"/>
<evidence type="ECO:0000256" key="7">
    <source>
        <dbReference type="ARBA" id="ARBA00022771"/>
    </source>
</evidence>
<feature type="domain" description="Toprim" evidence="13">
    <location>
        <begin position="250"/>
        <end position="331"/>
    </location>
</feature>
<keyword evidence="15" id="KW-1185">Reference proteome</keyword>
<dbReference type="EC" id="2.7.7.101" evidence="12"/>
<gene>
    <name evidence="12" type="primary">dnaG</name>
    <name evidence="14" type="ORF">E5987_10450</name>
</gene>
<evidence type="ECO:0000256" key="5">
    <source>
        <dbReference type="ARBA" id="ARBA00022705"/>
    </source>
</evidence>
<evidence type="ECO:0000313" key="15">
    <source>
        <dbReference type="Proteomes" id="UP000472580"/>
    </source>
</evidence>
<keyword evidence="7 12" id="KW-0863">Zinc-finger</keyword>
<dbReference type="EMBL" id="WSRP01000037">
    <property type="protein sequence ID" value="MVX57609.1"/>
    <property type="molecule type" value="Genomic_DNA"/>
</dbReference>
<dbReference type="GO" id="GO:0003677">
    <property type="term" value="F:DNA binding"/>
    <property type="evidence" value="ECO:0007669"/>
    <property type="project" value="UniProtKB-KW"/>
</dbReference>
<comment type="function">
    <text evidence="12">RNA polymerase that catalyzes the synthesis of short RNA molecules used as primers for DNA polymerase during DNA replication.</text>
</comment>
<accession>A0A6L6YLC1</accession>
<dbReference type="Pfam" id="PF13662">
    <property type="entry name" value="Toprim_4"/>
    <property type="match status" value="1"/>
</dbReference>
<dbReference type="InterPro" id="IPR019475">
    <property type="entry name" value="DNA_primase_DnaB-bd"/>
</dbReference>
<dbReference type="FunFam" id="3.40.1360.10:FF:000002">
    <property type="entry name" value="DNA primase"/>
    <property type="match status" value="1"/>
</dbReference>
<dbReference type="InterPro" id="IPR013264">
    <property type="entry name" value="DNAG_N"/>
</dbReference>
<organism evidence="14 15">
    <name type="scientific">Parasutterella muris</name>
    <dbReference type="NCBI Taxonomy" id="2565572"/>
    <lineage>
        <taxon>Bacteria</taxon>
        <taxon>Pseudomonadati</taxon>
        <taxon>Pseudomonadota</taxon>
        <taxon>Betaproteobacteria</taxon>
        <taxon>Burkholderiales</taxon>
        <taxon>Sutterellaceae</taxon>
        <taxon>Parasutterella</taxon>
    </lineage>
</organism>
<dbReference type="HAMAP" id="MF_00974">
    <property type="entry name" value="DNA_primase_DnaG"/>
    <property type="match status" value="1"/>
</dbReference>
<dbReference type="SUPFAM" id="SSF57783">
    <property type="entry name" value="Zinc beta-ribbon"/>
    <property type="match status" value="1"/>
</dbReference>
<dbReference type="OrthoDB" id="9803773at2"/>
<dbReference type="GO" id="GO:1990077">
    <property type="term" value="C:primosome complex"/>
    <property type="evidence" value="ECO:0007669"/>
    <property type="project" value="UniProtKB-KW"/>
</dbReference>
<dbReference type="InterPro" id="IPR006295">
    <property type="entry name" value="DNA_primase_DnaG"/>
</dbReference>
<dbReference type="PROSITE" id="PS50880">
    <property type="entry name" value="TOPRIM"/>
    <property type="match status" value="1"/>
</dbReference>
<dbReference type="InterPro" id="IPR050219">
    <property type="entry name" value="DnaG_primase"/>
</dbReference>
<comment type="caution">
    <text evidence="14">The sequence shown here is derived from an EMBL/GenBank/DDBJ whole genome shotgun (WGS) entry which is preliminary data.</text>
</comment>
<dbReference type="GO" id="GO:0006269">
    <property type="term" value="P:DNA replication, synthesis of primer"/>
    <property type="evidence" value="ECO:0007669"/>
    <property type="project" value="UniProtKB-UniRule"/>
</dbReference>
<evidence type="ECO:0000256" key="3">
    <source>
        <dbReference type="ARBA" id="ARBA00022679"/>
    </source>
</evidence>
<dbReference type="InterPro" id="IPR006171">
    <property type="entry name" value="TOPRIM_dom"/>
</dbReference>
<comment type="domain">
    <text evidence="12">Contains an N-terminal zinc-binding domain, a central core domain that contains the primase activity, and a C-terminal DnaB-binding domain.</text>
</comment>
<dbReference type="SUPFAM" id="SSF56731">
    <property type="entry name" value="DNA primase core"/>
    <property type="match status" value="1"/>
</dbReference>
<dbReference type="Gene3D" id="3.90.580.10">
    <property type="entry name" value="Zinc finger, CHC2-type domain"/>
    <property type="match status" value="1"/>
</dbReference>
<dbReference type="CDD" id="cd03364">
    <property type="entry name" value="TOPRIM_DnaG_primases"/>
    <property type="match status" value="1"/>
</dbReference>
<dbReference type="InterPro" id="IPR034151">
    <property type="entry name" value="TOPRIM_DnaG_bac"/>
</dbReference>
<dbReference type="RefSeq" id="WP_160336028.1">
    <property type="nucleotide sequence ID" value="NZ_WSRP01000037.1"/>
</dbReference>
<dbReference type="GO" id="GO:0008270">
    <property type="term" value="F:zinc ion binding"/>
    <property type="evidence" value="ECO:0007669"/>
    <property type="project" value="UniProtKB-UniRule"/>
</dbReference>
<comment type="subunit">
    <text evidence="12">Monomer. Interacts with DnaB.</text>
</comment>
<evidence type="ECO:0000256" key="10">
    <source>
        <dbReference type="ARBA" id="ARBA00023125"/>
    </source>
</evidence>
<evidence type="ECO:0000256" key="9">
    <source>
        <dbReference type="ARBA" id="ARBA00022842"/>
    </source>
</evidence>
<evidence type="ECO:0000313" key="14">
    <source>
        <dbReference type="EMBL" id="MVX57609.1"/>
    </source>
</evidence>
<dbReference type="Pfam" id="PF01807">
    <property type="entry name" value="Zn_ribbon_DnaG"/>
    <property type="match status" value="1"/>
</dbReference>
<comment type="cofactor">
    <cofactor evidence="12">
        <name>Zn(2+)</name>
        <dbReference type="ChEBI" id="CHEBI:29105"/>
    </cofactor>
    <text evidence="12">Binds 1 zinc ion per monomer.</text>
</comment>
<evidence type="ECO:0000259" key="13">
    <source>
        <dbReference type="PROSITE" id="PS50880"/>
    </source>
</evidence>
<evidence type="ECO:0000256" key="1">
    <source>
        <dbReference type="ARBA" id="ARBA00022478"/>
    </source>
</evidence>
<keyword evidence="10 12" id="KW-0238">DNA-binding</keyword>
<evidence type="ECO:0000256" key="11">
    <source>
        <dbReference type="ARBA" id="ARBA00023163"/>
    </source>
</evidence>
<dbReference type="InterPro" id="IPR036977">
    <property type="entry name" value="DNA_primase_Znf_CHC2"/>
</dbReference>
<keyword evidence="4 12" id="KW-0548">Nucleotidyltransferase</keyword>
<dbReference type="NCBIfam" id="TIGR01391">
    <property type="entry name" value="dnaG"/>
    <property type="match status" value="1"/>
</dbReference>
<dbReference type="InterPro" id="IPR002694">
    <property type="entry name" value="Znf_CHC2"/>
</dbReference>
<comment type="catalytic activity">
    <reaction evidence="12">
        <text>ssDNA + n NTP = ssDNA/pppN(pN)n-1 hybrid + (n-1) diphosphate.</text>
        <dbReference type="EC" id="2.7.7.101"/>
    </reaction>
</comment>
<feature type="zinc finger region" description="CHC2-type" evidence="12">
    <location>
        <begin position="37"/>
        <end position="61"/>
    </location>
</feature>
<name>A0A6L6YLC1_9BURK</name>
<dbReference type="Pfam" id="PF10410">
    <property type="entry name" value="DnaB_bind"/>
    <property type="match status" value="1"/>
</dbReference>
<dbReference type="AlphaFoldDB" id="A0A6L6YLC1"/>
<dbReference type="PANTHER" id="PTHR30313:SF2">
    <property type="entry name" value="DNA PRIMASE"/>
    <property type="match status" value="1"/>
</dbReference>
<evidence type="ECO:0000256" key="8">
    <source>
        <dbReference type="ARBA" id="ARBA00022833"/>
    </source>
</evidence>
<dbReference type="Pfam" id="PF08275">
    <property type="entry name" value="DNAG_N"/>
    <property type="match status" value="1"/>
</dbReference>
<dbReference type="Gene3D" id="3.90.980.10">
    <property type="entry name" value="DNA primase, catalytic core, N-terminal domain"/>
    <property type="match status" value="1"/>
</dbReference>
<dbReference type="SMART" id="SM00493">
    <property type="entry name" value="TOPRIM"/>
    <property type="match status" value="1"/>
</dbReference>
<keyword evidence="1 12" id="KW-0240">DNA-directed RNA polymerase</keyword>
<dbReference type="Gene3D" id="1.20.50.20">
    <property type="entry name" value="DnaG, RNA polymerase domain, helical bundle"/>
    <property type="match status" value="1"/>
</dbReference>
<evidence type="ECO:0000256" key="4">
    <source>
        <dbReference type="ARBA" id="ARBA00022695"/>
    </source>
</evidence>
<dbReference type="SMART" id="SM00400">
    <property type="entry name" value="ZnF_CHCC"/>
    <property type="match status" value="1"/>
</dbReference>
<dbReference type="Proteomes" id="UP000472580">
    <property type="component" value="Unassembled WGS sequence"/>
</dbReference>
<keyword evidence="9" id="KW-0460">Magnesium</keyword>
<dbReference type="GO" id="GO:0005737">
    <property type="term" value="C:cytoplasm"/>
    <property type="evidence" value="ECO:0007669"/>
    <property type="project" value="TreeGrafter"/>
</dbReference>
<keyword evidence="5 12" id="KW-0235">DNA replication</keyword>
<evidence type="ECO:0000256" key="2">
    <source>
        <dbReference type="ARBA" id="ARBA00022515"/>
    </source>
</evidence>
<evidence type="ECO:0000256" key="12">
    <source>
        <dbReference type="HAMAP-Rule" id="MF_00974"/>
    </source>
</evidence>
<keyword evidence="11 12" id="KW-0804">Transcription</keyword>
<dbReference type="Gene3D" id="3.40.1360.10">
    <property type="match status" value="1"/>
</dbReference>
<keyword evidence="6 12" id="KW-0479">Metal-binding</keyword>